<dbReference type="InterPro" id="IPR011990">
    <property type="entry name" value="TPR-like_helical_dom_sf"/>
</dbReference>
<evidence type="ECO:0000313" key="5">
    <source>
        <dbReference type="EMBL" id="MFC4132701.1"/>
    </source>
</evidence>
<dbReference type="Gene3D" id="1.25.40.10">
    <property type="entry name" value="Tetratricopeptide repeat domain"/>
    <property type="match status" value="1"/>
</dbReference>
<evidence type="ECO:0000256" key="1">
    <source>
        <dbReference type="ARBA" id="ARBA00023015"/>
    </source>
</evidence>
<evidence type="ECO:0000259" key="4">
    <source>
        <dbReference type="PROSITE" id="PS50043"/>
    </source>
</evidence>
<keyword evidence="3" id="KW-0804">Transcription</keyword>
<dbReference type="InterPro" id="IPR036388">
    <property type="entry name" value="WH-like_DNA-bd_sf"/>
</dbReference>
<dbReference type="Pfam" id="PF13401">
    <property type="entry name" value="AAA_22"/>
    <property type="match status" value="1"/>
</dbReference>
<keyword evidence="6" id="KW-1185">Reference proteome</keyword>
<sequence length="850" mass="90489">MTHVIDNVAPATVDTWLPPVAGGLLRRRLHEAFDQGRSGDLLVVTGPAGSGKTTALAMWAADAAGAARIAWVSLGPLDGDPAVFWTSLTTAVHRATGTTGRPETVGLLARSLEQLDEQLIIVLDNGEHLRRSAGMVSALLSHDMPQVRVIFAAREAPAAQLSRLRLIGRLTEVGPDDLAFNPREAAQFWSLRQRTLTPTEATALVDRTGGLAAGVCAPDVHTAGFTDVLADFLRAELLGRLPAEHRDFLLRCSLLDDLDARSAEAVTGRRDAARLLDHLRREHHLLVRPAEEPERLQLRRPYAAFLRDEARLVIAEHLPDVHARAAQHYAERDRPEAALRHAAASGRPQLAAEVGVRVAAPLVLGTAREVFLGLPAWVPARDAVRHPETATVLALAAVARDDEHTAGAYARLARERFGEVATERRLPMQAALCLGDLLLARQREDVEAIGRTMTTLLEVLDATVPGLVPAADGMRAIAAECLGYAALWTGDLTLARSSLEAAAVHSGQQELTLASGAALGGLALVHALRGDVGQAAQLAYARDPAASDVPEAYRRPARLARGLVLWLRGAASDALTVVGAEPGDRDDRPSAYATGLVRARILLTLGDVPAAREALAAAGPATGPSLLDDWRAVTTAELHLAEGRPAKAVTAAGYAMRDGRTPLDSHACIVAARAHLAGGELNAASRILEAVHRTSATAGPWAQVNAWLAESLIADRLGHEGAVRIAIGTALVIADVDGLVAPFGEVGGEARALLDRNRDLVADYPLLSVRLDAVRPVASVTVSDRLLEDLTDRELAVLRYLPSLLTVRDVAAELSVSQNTVKTHVRSIYRKLSVGTRRDAVGRARRLGLL</sequence>
<dbReference type="SUPFAM" id="SSF46894">
    <property type="entry name" value="C-terminal effector domain of the bipartite response regulators"/>
    <property type="match status" value="1"/>
</dbReference>
<protein>
    <submittedName>
        <fullName evidence="5">LuxR C-terminal-related transcriptional regulator</fullName>
    </submittedName>
</protein>
<dbReference type="PANTHER" id="PTHR44688:SF16">
    <property type="entry name" value="DNA-BINDING TRANSCRIPTIONAL ACTIVATOR DEVR_DOSR"/>
    <property type="match status" value="1"/>
</dbReference>
<keyword evidence="2" id="KW-0238">DNA-binding</keyword>
<dbReference type="Proteomes" id="UP001595816">
    <property type="component" value="Unassembled WGS sequence"/>
</dbReference>
<dbReference type="InterPro" id="IPR059106">
    <property type="entry name" value="WHD_MalT"/>
</dbReference>
<dbReference type="SUPFAM" id="SSF52540">
    <property type="entry name" value="P-loop containing nucleoside triphosphate hydrolases"/>
    <property type="match status" value="1"/>
</dbReference>
<dbReference type="PANTHER" id="PTHR44688">
    <property type="entry name" value="DNA-BINDING TRANSCRIPTIONAL ACTIVATOR DEVR_DOSR"/>
    <property type="match status" value="1"/>
</dbReference>
<dbReference type="EMBL" id="JBHSAY010000009">
    <property type="protein sequence ID" value="MFC4132701.1"/>
    <property type="molecule type" value="Genomic_DNA"/>
</dbReference>
<reference evidence="6" key="1">
    <citation type="journal article" date="2019" name="Int. J. Syst. Evol. Microbiol.">
        <title>The Global Catalogue of Microorganisms (GCM) 10K type strain sequencing project: providing services to taxonomists for standard genome sequencing and annotation.</title>
        <authorList>
            <consortium name="The Broad Institute Genomics Platform"/>
            <consortium name="The Broad Institute Genome Sequencing Center for Infectious Disease"/>
            <person name="Wu L."/>
            <person name="Ma J."/>
        </authorList>
    </citation>
    <scope>NUCLEOTIDE SEQUENCE [LARGE SCALE GENOMIC DNA]</scope>
    <source>
        <strain evidence="6">CGMCC 4.7289</strain>
    </source>
</reference>
<gene>
    <name evidence="5" type="ORF">ACFOZ4_19000</name>
</gene>
<dbReference type="PRINTS" id="PR00038">
    <property type="entry name" value="HTHLUXR"/>
</dbReference>
<dbReference type="Gene3D" id="1.10.10.10">
    <property type="entry name" value="Winged helix-like DNA-binding domain superfamily/Winged helix DNA-binding domain"/>
    <property type="match status" value="1"/>
</dbReference>
<name>A0ABV8LNX4_9ACTN</name>
<proteinExistence type="predicted"/>
<dbReference type="Pfam" id="PF25873">
    <property type="entry name" value="WHD_MalT"/>
    <property type="match status" value="1"/>
</dbReference>
<dbReference type="InterPro" id="IPR016032">
    <property type="entry name" value="Sig_transdc_resp-reg_C-effctor"/>
</dbReference>
<dbReference type="Gene3D" id="3.40.50.300">
    <property type="entry name" value="P-loop containing nucleotide triphosphate hydrolases"/>
    <property type="match status" value="1"/>
</dbReference>
<evidence type="ECO:0000256" key="3">
    <source>
        <dbReference type="ARBA" id="ARBA00023163"/>
    </source>
</evidence>
<dbReference type="InterPro" id="IPR027417">
    <property type="entry name" value="P-loop_NTPase"/>
</dbReference>
<dbReference type="InterPro" id="IPR049945">
    <property type="entry name" value="AAA_22"/>
</dbReference>
<dbReference type="PROSITE" id="PS50043">
    <property type="entry name" value="HTH_LUXR_2"/>
    <property type="match status" value="1"/>
</dbReference>
<accession>A0ABV8LNX4</accession>
<comment type="caution">
    <text evidence="5">The sequence shown here is derived from an EMBL/GenBank/DDBJ whole genome shotgun (WGS) entry which is preliminary data.</text>
</comment>
<dbReference type="CDD" id="cd06170">
    <property type="entry name" value="LuxR_C_like"/>
    <property type="match status" value="1"/>
</dbReference>
<evidence type="ECO:0000313" key="6">
    <source>
        <dbReference type="Proteomes" id="UP001595816"/>
    </source>
</evidence>
<evidence type="ECO:0000256" key="2">
    <source>
        <dbReference type="ARBA" id="ARBA00023125"/>
    </source>
</evidence>
<dbReference type="InterPro" id="IPR000792">
    <property type="entry name" value="Tscrpt_reg_LuxR_C"/>
</dbReference>
<dbReference type="Pfam" id="PF00196">
    <property type="entry name" value="GerE"/>
    <property type="match status" value="1"/>
</dbReference>
<dbReference type="SMART" id="SM00421">
    <property type="entry name" value="HTH_LUXR"/>
    <property type="match status" value="1"/>
</dbReference>
<keyword evidence="1" id="KW-0805">Transcription regulation</keyword>
<dbReference type="RefSeq" id="WP_253752768.1">
    <property type="nucleotide sequence ID" value="NZ_JAMZDZ010000001.1"/>
</dbReference>
<feature type="domain" description="HTH luxR-type" evidence="4">
    <location>
        <begin position="783"/>
        <end position="848"/>
    </location>
</feature>
<organism evidence="5 6">
    <name type="scientific">Hamadaea flava</name>
    <dbReference type="NCBI Taxonomy" id="1742688"/>
    <lineage>
        <taxon>Bacteria</taxon>
        <taxon>Bacillati</taxon>
        <taxon>Actinomycetota</taxon>
        <taxon>Actinomycetes</taxon>
        <taxon>Micromonosporales</taxon>
        <taxon>Micromonosporaceae</taxon>
        <taxon>Hamadaea</taxon>
    </lineage>
</organism>